<evidence type="ECO:0000256" key="3">
    <source>
        <dbReference type="ARBA" id="ARBA00022884"/>
    </source>
</evidence>
<organism evidence="8 9">
    <name type="scientific">Polysphondylium violaceum</name>
    <dbReference type="NCBI Taxonomy" id="133409"/>
    <lineage>
        <taxon>Eukaryota</taxon>
        <taxon>Amoebozoa</taxon>
        <taxon>Evosea</taxon>
        <taxon>Eumycetozoa</taxon>
        <taxon>Dictyostelia</taxon>
        <taxon>Dictyosteliales</taxon>
        <taxon>Dictyosteliaceae</taxon>
        <taxon>Polysphondylium</taxon>
    </lineage>
</organism>
<dbReference type="Proteomes" id="UP000695562">
    <property type="component" value="Unassembled WGS sequence"/>
</dbReference>
<dbReference type="EMBL" id="AJWJ01000202">
    <property type="protein sequence ID" value="KAF2073460.1"/>
    <property type="molecule type" value="Genomic_DNA"/>
</dbReference>
<dbReference type="InterPro" id="IPR005824">
    <property type="entry name" value="KOW"/>
</dbReference>
<dbReference type="GO" id="GO:0005840">
    <property type="term" value="C:ribosome"/>
    <property type="evidence" value="ECO:0007669"/>
    <property type="project" value="UniProtKB-KW"/>
</dbReference>
<dbReference type="FunFam" id="2.30.30.30:FF:000042">
    <property type="entry name" value="50S ribosomal protein L24"/>
    <property type="match status" value="1"/>
</dbReference>
<dbReference type="Pfam" id="PF17136">
    <property type="entry name" value="ribosomal_L24"/>
    <property type="match status" value="1"/>
</dbReference>
<keyword evidence="9" id="KW-1185">Reference proteome</keyword>
<evidence type="ECO:0000256" key="2">
    <source>
        <dbReference type="ARBA" id="ARBA00022730"/>
    </source>
</evidence>
<dbReference type="InterPro" id="IPR057264">
    <property type="entry name" value="Ribosomal_uL24_C"/>
</dbReference>
<feature type="domain" description="KOW" evidence="7">
    <location>
        <begin position="21"/>
        <end position="48"/>
    </location>
</feature>
<protein>
    <recommendedName>
        <fullName evidence="7">KOW domain-containing protein</fullName>
    </recommendedName>
</protein>
<dbReference type="InterPro" id="IPR005825">
    <property type="entry name" value="Ribosomal_uL24_CS"/>
</dbReference>
<dbReference type="InterPro" id="IPR008991">
    <property type="entry name" value="Translation_prot_SH3-like_sf"/>
</dbReference>
<dbReference type="GO" id="GO:0006412">
    <property type="term" value="P:translation"/>
    <property type="evidence" value="ECO:0007669"/>
    <property type="project" value="InterPro"/>
</dbReference>
<dbReference type="AlphaFoldDB" id="A0A8J4PUL7"/>
<sequence>MSSLFGGKFLQAGLFLIPKWKFVKGDKIQIISGRDKGKQGVIKSVNRKENNVIVEGLKLIKKQTRASKQQAPTAYTKEAPIHYSNILHVDPKFQKACKVRFQLIDGIRERVSKLSNTIIPKPTDPKYKKWRKDNIDGPLDTQPDIVKKRTYEGIIDSIDPRPTI</sequence>
<evidence type="ECO:0000256" key="5">
    <source>
        <dbReference type="ARBA" id="ARBA00023274"/>
    </source>
</evidence>
<keyword evidence="4 6" id="KW-0689">Ribosomal protein</keyword>
<dbReference type="GO" id="GO:0003735">
    <property type="term" value="F:structural constituent of ribosome"/>
    <property type="evidence" value="ECO:0007669"/>
    <property type="project" value="InterPro"/>
</dbReference>
<evidence type="ECO:0000256" key="4">
    <source>
        <dbReference type="ARBA" id="ARBA00022980"/>
    </source>
</evidence>
<name>A0A8J4PUL7_9MYCE</name>
<gene>
    <name evidence="8" type="ORF">CYY_005210</name>
</gene>
<dbReference type="Gene3D" id="2.30.30.30">
    <property type="match status" value="1"/>
</dbReference>
<evidence type="ECO:0000313" key="9">
    <source>
        <dbReference type="Proteomes" id="UP000695562"/>
    </source>
</evidence>
<keyword evidence="3" id="KW-0694">RNA-binding</keyword>
<evidence type="ECO:0000256" key="1">
    <source>
        <dbReference type="ARBA" id="ARBA00010618"/>
    </source>
</evidence>
<evidence type="ECO:0000313" key="8">
    <source>
        <dbReference type="EMBL" id="KAF2073460.1"/>
    </source>
</evidence>
<dbReference type="InterPro" id="IPR014722">
    <property type="entry name" value="Rib_uL2_dom2"/>
</dbReference>
<comment type="caution">
    <text evidence="8">The sequence shown here is derived from an EMBL/GenBank/DDBJ whole genome shotgun (WGS) entry which is preliminary data.</text>
</comment>
<dbReference type="GO" id="GO:0019843">
    <property type="term" value="F:rRNA binding"/>
    <property type="evidence" value="ECO:0007669"/>
    <property type="project" value="UniProtKB-KW"/>
</dbReference>
<dbReference type="CDD" id="cd06089">
    <property type="entry name" value="KOW_RPL26"/>
    <property type="match status" value="1"/>
</dbReference>
<evidence type="ECO:0000259" key="7">
    <source>
        <dbReference type="SMART" id="SM00739"/>
    </source>
</evidence>
<dbReference type="SMART" id="SM00739">
    <property type="entry name" value="KOW"/>
    <property type="match status" value="1"/>
</dbReference>
<comment type="similarity">
    <text evidence="1 6">Belongs to the universal ribosomal protein uL24 family.</text>
</comment>
<dbReference type="Pfam" id="PF00467">
    <property type="entry name" value="KOW"/>
    <property type="match status" value="1"/>
</dbReference>
<dbReference type="PANTHER" id="PTHR12903">
    <property type="entry name" value="MITOCHONDRIAL RIBOSOMAL PROTEIN L24"/>
    <property type="match status" value="1"/>
</dbReference>
<dbReference type="PROSITE" id="PS01108">
    <property type="entry name" value="RIBOSOMAL_L24"/>
    <property type="match status" value="1"/>
</dbReference>
<proteinExistence type="inferred from homology"/>
<dbReference type="InterPro" id="IPR041988">
    <property type="entry name" value="Ribosomal_uL24_KOW"/>
</dbReference>
<keyword evidence="2" id="KW-0699">rRNA-binding</keyword>
<dbReference type="HAMAP" id="MF_01326_B">
    <property type="entry name" value="Ribosomal_uL24_B"/>
    <property type="match status" value="1"/>
</dbReference>
<dbReference type="InterPro" id="IPR003256">
    <property type="entry name" value="Ribosomal_uL24"/>
</dbReference>
<accession>A0A8J4PUL7</accession>
<reference evidence="8" key="1">
    <citation type="submission" date="2020-01" db="EMBL/GenBank/DDBJ databases">
        <title>Development of genomics and gene disruption for Polysphondylium violaceum indicates a role for the polyketide synthase stlB in stalk morphogenesis.</title>
        <authorList>
            <person name="Narita B."/>
            <person name="Kawabe Y."/>
            <person name="Kin K."/>
            <person name="Saito T."/>
            <person name="Gibbs R."/>
            <person name="Kuspa A."/>
            <person name="Muzny D."/>
            <person name="Queller D."/>
            <person name="Richards S."/>
            <person name="Strassman J."/>
            <person name="Sucgang R."/>
            <person name="Worley K."/>
            <person name="Schaap P."/>
        </authorList>
    </citation>
    <scope>NUCLEOTIDE SEQUENCE</scope>
    <source>
        <strain evidence="8">QSvi11</strain>
    </source>
</reference>
<evidence type="ECO:0000256" key="6">
    <source>
        <dbReference type="RuleBase" id="RU003477"/>
    </source>
</evidence>
<dbReference type="GO" id="GO:1990904">
    <property type="term" value="C:ribonucleoprotein complex"/>
    <property type="evidence" value="ECO:0007669"/>
    <property type="project" value="UniProtKB-KW"/>
</dbReference>
<dbReference type="NCBIfam" id="TIGR01079">
    <property type="entry name" value="rplX_bact"/>
    <property type="match status" value="1"/>
</dbReference>
<dbReference type="OrthoDB" id="359154at2759"/>
<dbReference type="SUPFAM" id="SSF50104">
    <property type="entry name" value="Translation proteins SH3-like domain"/>
    <property type="match status" value="1"/>
</dbReference>
<keyword evidence="5 6" id="KW-0687">Ribonucleoprotein</keyword>